<comment type="similarity">
    <text evidence="1 7">Belongs to the aldehyde dehydrogenase family.</text>
</comment>
<evidence type="ECO:0000313" key="9">
    <source>
        <dbReference type="EMBL" id="PSJ61683.1"/>
    </source>
</evidence>
<dbReference type="FunFam" id="3.40.309.10:FF:000018">
    <property type="entry name" value="Alpha-aminoadipic semialdehyde dehydrogenase"/>
    <property type="match status" value="1"/>
</dbReference>
<evidence type="ECO:0000256" key="4">
    <source>
        <dbReference type="ARBA" id="ARBA00023027"/>
    </source>
</evidence>
<gene>
    <name evidence="9" type="ORF">C7I85_11085</name>
</gene>
<dbReference type="PANTHER" id="PTHR43521">
    <property type="entry name" value="ALPHA-AMINOADIPIC SEMIALDEHYDE DEHYDROGENASE"/>
    <property type="match status" value="1"/>
</dbReference>
<keyword evidence="3 7" id="KW-0560">Oxidoreductase</keyword>
<dbReference type="SUPFAM" id="SSF53720">
    <property type="entry name" value="ALDH-like"/>
    <property type="match status" value="1"/>
</dbReference>
<dbReference type="RefSeq" id="WP_106724008.1">
    <property type="nucleotide sequence ID" value="NZ_PXYL01000004.1"/>
</dbReference>
<sequence length="504" mass="53160">MDITKETAALLGRLGVNTDSIVGGDLPVHSPVTGEKIAALKSMSSAEANQAIEQAHEAFKAWRLVPAPKRGELVRLLGEELRAAKADLGRLVSIEVGKIPSEGLGEVQEMIDICDFAVGLSRQLYGLTIATERPGHRMMETWHPLGVVGVISAFNFPVAVWSWNAALALVCGDSVVWKPSEKTPLTALACEAIFARAVKRFGADAPAGLLKVLIGDRAIGEALVDNPKVPLVSATGSTRMGREVGPRLARRFARAVLELGGNNAGIVCPSADLDMALRAIAFGAMGTAGQRCTTLRRLFVHESVYDAIVPRLKKAYESVSVGSPLETSALVGPLIDKPAYDNMQKALQAAGANGGKVTGGARVENGHDAAYYVRPALVEMPGQVGPVLEETFAPILYVMKYSDFDEVLAQHNAVGAGLSSSIFTRDIQESERFLSADGSDCGIANVNIGTSGAEIGGAFGGEKETGGGRESGSDAWKAYMRRATNTVNYSNALPLAQGVSFDID</sequence>
<dbReference type="InterPro" id="IPR029510">
    <property type="entry name" value="Ald_DH_CS_GLU"/>
</dbReference>
<evidence type="ECO:0000256" key="5">
    <source>
        <dbReference type="ARBA" id="ARBA00024226"/>
    </source>
</evidence>
<keyword evidence="4" id="KW-0520">NAD</keyword>
<dbReference type="InterPro" id="IPR016163">
    <property type="entry name" value="Ald_DH_C"/>
</dbReference>
<proteinExistence type="inferred from homology"/>
<dbReference type="InterPro" id="IPR044638">
    <property type="entry name" value="ALDH7A1-like"/>
</dbReference>
<organism evidence="9 10">
    <name type="scientific">Pseudaminobacter soli</name>
    <name type="common">ex Li et al. 2025</name>
    <dbReference type="NCBI Taxonomy" id="1295366"/>
    <lineage>
        <taxon>Bacteria</taxon>
        <taxon>Pseudomonadati</taxon>
        <taxon>Pseudomonadota</taxon>
        <taxon>Alphaproteobacteria</taxon>
        <taxon>Hyphomicrobiales</taxon>
        <taxon>Phyllobacteriaceae</taxon>
        <taxon>Pseudaminobacter</taxon>
    </lineage>
</organism>
<evidence type="ECO:0000259" key="8">
    <source>
        <dbReference type="Pfam" id="PF00171"/>
    </source>
</evidence>
<evidence type="ECO:0000256" key="1">
    <source>
        <dbReference type="ARBA" id="ARBA00009986"/>
    </source>
</evidence>
<dbReference type="InterPro" id="IPR016162">
    <property type="entry name" value="Ald_DH_N"/>
</dbReference>
<evidence type="ECO:0000256" key="7">
    <source>
        <dbReference type="RuleBase" id="RU003345"/>
    </source>
</evidence>
<name>A0A2P7SGS6_9HYPH</name>
<dbReference type="InterPro" id="IPR016161">
    <property type="entry name" value="Ald_DH/histidinol_DH"/>
</dbReference>
<dbReference type="CDD" id="cd07130">
    <property type="entry name" value="ALDH_F7_AASADH"/>
    <property type="match status" value="1"/>
</dbReference>
<dbReference type="EC" id="1.2.1.3" evidence="5"/>
<dbReference type="Proteomes" id="UP000240653">
    <property type="component" value="Unassembled WGS sequence"/>
</dbReference>
<comment type="caution">
    <text evidence="9">The sequence shown here is derived from an EMBL/GenBank/DDBJ whole genome shotgun (WGS) entry which is preliminary data.</text>
</comment>
<evidence type="ECO:0000256" key="6">
    <source>
        <dbReference type="PROSITE-ProRule" id="PRU10007"/>
    </source>
</evidence>
<feature type="active site" evidence="6">
    <location>
        <position position="258"/>
    </location>
</feature>
<dbReference type="OrthoDB" id="9812625at2"/>
<dbReference type="Gene3D" id="3.40.309.10">
    <property type="entry name" value="Aldehyde Dehydrogenase, Chain A, domain 2"/>
    <property type="match status" value="1"/>
</dbReference>
<dbReference type="AlphaFoldDB" id="A0A2P7SGS6"/>
<dbReference type="GO" id="GO:0004029">
    <property type="term" value="F:aldehyde dehydrogenase (NAD+) activity"/>
    <property type="evidence" value="ECO:0007669"/>
    <property type="project" value="UniProtKB-EC"/>
</dbReference>
<dbReference type="InterPro" id="IPR015590">
    <property type="entry name" value="Aldehyde_DH_dom"/>
</dbReference>
<dbReference type="Gene3D" id="3.40.605.10">
    <property type="entry name" value="Aldehyde Dehydrogenase, Chain A, domain 1"/>
    <property type="match status" value="1"/>
</dbReference>
<keyword evidence="10" id="KW-1185">Reference proteome</keyword>
<feature type="domain" description="Aldehyde dehydrogenase" evidence="8">
    <location>
        <begin position="26"/>
        <end position="482"/>
    </location>
</feature>
<protein>
    <recommendedName>
        <fullName evidence="5">aldehyde dehydrogenase (NAD(+))</fullName>
        <ecNumber evidence="5">1.2.1.3</ecNumber>
    </recommendedName>
</protein>
<accession>A0A2P7SGS6</accession>
<evidence type="ECO:0000313" key="10">
    <source>
        <dbReference type="Proteomes" id="UP000240653"/>
    </source>
</evidence>
<comment type="subunit">
    <text evidence="2">Homotetramer.</text>
</comment>
<dbReference type="PROSITE" id="PS00687">
    <property type="entry name" value="ALDEHYDE_DEHYDR_GLU"/>
    <property type="match status" value="1"/>
</dbReference>
<reference evidence="9 10" key="1">
    <citation type="submission" date="2018-03" db="EMBL/GenBank/DDBJ databases">
        <title>The draft genome of Mesorhizobium soli JCM 19897.</title>
        <authorList>
            <person name="Li L."/>
            <person name="Liu L."/>
            <person name="Liang L."/>
            <person name="Wang T."/>
            <person name="Zhang X."/>
        </authorList>
    </citation>
    <scope>NUCLEOTIDE SEQUENCE [LARGE SCALE GENOMIC DNA]</scope>
    <source>
        <strain evidence="9 10">JCM 19897</strain>
    </source>
</reference>
<dbReference type="PANTHER" id="PTHR43521:SF1">
    <property type="entry name" value="ALPHA-AMINOADIPIC SEMIALDEHYDE DEHYDROGENASE"/>
    <property type="match status" value="1"/>
</dbReference>
<dbReference type="Pfam" id="PF00171">
    <property type="entry name" value="Aldedh"/>
    <property type="match status" value="1"/>
</dbReference>
<evidence type="ECO:0000256" key="3">
    <source>
        <dbReference type="ARBA" id="ARBA00023002"/>
    </source>
</evidence>
<evidence type="ECO:0000256" key="2">
    <source>
        <dbReference type="ARBA" id="ARBA00011881"/>
    </source>
</evidence>
<dbReference type="EMBL" id="PXYL01000004">
    <property type="protein sequence ID" value="PSJ61683.1"/>
    <property type="molecule type" value="Genomic_DNA"/>
</dbReference>